<keyword evidence="7" id="KW-1185">Reference proteome</keyword>
<reference evidence="6 7" key="1">
    <citation type="submission" date="2022-03" db="EMBL/GenBank/DDBJ databases">
        <authorList>
            <person name="Nunn A."/>
            <person name="Chopra R."/>
            <person name="Nunn A."/>
            <person name="Contreras Garrido A."/>
        </authorList>
    </citation>
    <scope>NUCLEOTIDE SEQUENCE [LARGE SCALE GENOMIC DNA]</scope>
</reference>
<evidence type="ECO:0000313" key="6">
    <source>
        <dbReference type="EMBL" id="CAH2047094.1"/>
    </source>
</evidence>
<dbReference type="InterPro" id="IPR010666">
    <property type="entry name" value="Znf_GRF"/>
</dbReference>
<dbReference type="GO" id="GO:0008270">
    <property type="term" value="F:zinc ion binding"/>
    <property type="evidence" value="ECO:0007669"/>
    <property type="project" value="UniProtKB-KW"/>
</dbReference>
<keyword evidence="2 4" id="KW-0863">Zinc-finger</keyword>
<gene>
    <name evidence="6" type="ORF">TAV2_LOCUS5790</name>
</gene>
<dbReference type="Proteomes" id="UP000836841">
    <property type="component" value="Chromosome 2"/>
</dbReference>
<keyword evidence="3" id="KW-0862">Zinc</keyword>
<sequence length="273" mass="30309">MAGHWARDCPLKTPTKPTTIVASPPVIHCPCDGGACLVLTSKTEKNPNRRFYTCSAVPSCGFFKRCDQVSIKSDPISVNPTCSCGSGPCRRVTVIDGPNAHRSYFVCCIKKLVDSFNGKKKLKLHCFSEFDSADGEKLLPETDLNSYSNVKTSRLGMVLTNEFTFSISVEKEQGNKVFVDGIAQPLKDYAETLGEESIYSRFNNLDLVSNGVFSSEDGRNQVYKEAVHFETEKQVLSSIASKHIESQVESFYNDHLTNSDILKFGVKRVMHLK</sequence>
<evidence type="ECO:0000256" key="2">
    <source>
        <dbReference type="ARBA" id="ARBA00022771"/>
    </source>
</evidence>
<keyword evidence="1" id="KW-0479">Metal-binding</keyword>
<dbReference type="PANTHER" id="PTHR33680">
    <property type="entry name" value="OS07G0190500 PROTEIN"/>
    <property type="match status" value="1"/>
</dbReference>
<evidence type="ECO:0000256" key="1">
    <source>
        <dbReference type="ARBA" id="ARBA00022723"/>
    </source>
</evidence>
<feature type="domain" description="GRF-type" evidence="5">
    <location>
        <begin position="29"/>
        <end position="69"/>
    </location>
</feature>
<accession>A0AAU9RNZ6</accession>
<evidence type="ECO:0000259" key="5">
    <source>
        <dbReference type="PROSITE" id="PS51999"/>
    </source>
</evidence>
<evidence type="ECO:0000256" key="4">
    <source>
        <dbReference type="PROSITE-ProRule" id="PRU01343"/>
    </source>
</evidence>
<evidence type="ECO:0000313" key="7">
    <source>
        <dbReference type="Proteomes" id="UP000836841"/>
    </source>
</evidence>
<dbReference type="Pfam" id="PF06839">
    <property type="entry name" value="Zn_ribbon_GRF"/>
    <property type="match status" value="1"/>
</dbReference>
<dbReference type="PANTHER" id="PTHR33680:SF8">
    <property type="entry name" value="GRF ZINC FINGER _ ZINC KNUCKLE PROTEIN"/>
    <property type="match status" value="1"/>
</dbReference>
<protein>
    <recommendedName>
        <fullName evidence="5">GRF-type domain-containing protein</fullName>
    </recommendedName>
</protein>
<dbReference type="EMBL" id="OU466858">
    <property type="protein sequence ID" value="CAH2047094.1"/>
    <property type="molecule type" value="Genomic_DNA"/>
</dbReference>
<proteinExistence type="predicted"/>
<dbReference type="PROSITE" id="PS51999">
    <property type="entry name" value="ZF_GRF"/>
    <property type="match status" value="1"/>
</dbReference>
<name>A0AAU9RNZ6_THLAR</name>
<organism evidence="6 7">
    <name type="scientific">Thlaspi arvense</name>
    <name type="common">Field penny-cress</name>
    <dbReference type="NCBI Taxonomy" id="13288"/>
    <lineage>
        <taxon>Eukaryota</taxon>
        <taxon>Viridiplantae</taxon>
        <taxon>Streptophyta</taxon>
        <taxon>Embryophyta</taxon>
        <taxon>Tracheophyta</taxon>
        <taxon>Spermatophyta</taxon>
        <taxon>Magnoliopsida</taxon>
        <taxon>eudicotyledons</taxon>
        <taxon>Gunneridae</taxon>
        <taxon>Pentapetalae</taxon>
        <taxon>rosids</taxon>
        <taxon>malvids</taxon>
        <taxon>Brassicales</taxon>
        <taxon>Brassicaceae</taxon>
        <taxon>Thlaspideae</taxon>
        <taxon>Thlaspi</taxon>
    </lineage>
</organism>
<dbReference type="AlphaFoldDB" id="A0AAU9RNZ6"/>
<evidence type="ECO:0000256" key="3">
    <source>
        <dbReference type="ARBA" id="ARBA00022833"/>
    </source>
</evidence>